<dbReference type="Proteomes" id="UP001597261">
    <property type="component" value="Unassembled WGS sequence"/>
</dbReference>
<feature type="region of interest" description="Disordered" evidence="1">
    <location>
        <begin position="431"/>
        <end position="498"/>
    </location>
</feature>
<feature type="region of interest" description="Disordered" evidence="1">
    <location>
        <begin position="401"/>
        <end position="420"/>
    </location>
</feature>
<proteinExistence type="predicted"/>
<accession>A0ABW4IUG3</accession>
<sequence length="498" mass="53744">MTLRPVDELYGHVTDVHAAYGLTDPAQRLAVEEAYSVFREHSGPFMVSVAAEMLDDLRSDVRQDPDRVIAFLGRDGHSLAAAVRGLDPEFFDRHCREVVVSRAVVDAALQDLEKNAGASFPQAEAFRGARKKVDPGDVDGSYRYLTDYLRASGVPMGLPGSSVTVVDTSFKGTVQELMSAAYPQTEIQGRYAFLALSPDDPHPEAKKGYVFHQEPDAVWQGLPQPYLPEQRSQTFGNQDALGVVEETLHGPMGSPLRVTAQGPRQLPQQVDQQPLVGINPVVVGEQYRDPKAREAVKAVAILAVHDSAVEAARSRDAGRDWRGELRQARESFTDQVRSWVSRDGRADGRLAAVLDSFVRRVDKNVVKDLDKALKQAGVDQRAAEPLWRRFGELKSLDDKKQFLKDATTPTPGSGKTPQEHLSGVVAASGASLSPQAGGAGTSIAKAAGLHRRGRAPGTPGSQNSSNQQTGKTASSGPWGVPRQFGKPPPGNNSGGPKR</sequence>
<evidence type="ECO:0000313" key="2">
    <source>
        <dbReference type="EMBL" id="MFD1660995.1"/>
    </source>
</evidence>
<gene>
    <name evidence="2" type="ORF">ACFSL4_23005</name>
</gene>
<protein>
    <submittedName>
        <fullName evidence="2">ABC transporter permease</fullName>
    </submittedName>
</protein>
<name>A0ABW4IUG3_9ACTN</name>
<organism evidence="2 3">
    <name type="scientific">Streptomyces caeni</name>
    <dbReference type="NCBI Taxonomy" id="2307231"/>
    <lineage>
        <taxon>Bacteria</taxon>
        <taxon>Bacillati</taxon>
        <taxon>Actinomycetota</taxon>
        <taxon>Actinomycetes</taxon>
        <taxon>Kitasatosporales</taxon>
        <taxon>Streptomycetaceae</taxon>
        <taxon>Streptomyces</taxon>
    </lineage>
</organism>
<evidence type="ECO:0000313" key="3">
    <source>
        <dbReference type="Proteomes" id="UP001597261"/>
    </source>
</evidence>
<keyword evidence="3" id="KW-1185">Reference proteome</keyword>
<dbReference type="EMBL" id="JBHUDX010000066">
    <property type="protein sequence ID" value="MFD1660995.1"/>
    <property type="molecule type" value="Genomic_DNA"/>
</dbReference>
<feature type="compositionally biased region" description="Polar residues" evidence="1">
    <location>
        <begin position="459"/>
        <end position="475"/>
    </location>
</feature>
<feature type="compositionally biased region" description="Polar residues" evidence="1">
    <location>
        <begin position="407"/>
        <end position="416"/>
    </location>
</feature>
<dbReference type="RefSeq" id="WP_381086069.1">
    <property type="nucleotide sequence ID" value="NZ_JBHUDX010000066.1"/>
</dbReference>
<reference evidence="3" key="1">
    <citation type="journal article" date="2019" name="Int. J. Syst. Evol. Microbiol.">
        <title>The Global Catalogue of Microorganisms (GCM) 10K type strain sequencing project: providing services to taxonomists for standard genome sequencing and annotation.</title>
        <authorList>
            <consortium name="The Broad Institute Genomics Platform"/>
            <consortium name="The Broad Institute Genome Sequencing Center for Infectious Disease"/>
            <person name="Wu L."/>
            <person name="Ma J."/>
        </authorList>
    </citation>
    <scope>NUCLEOTIDE SEQUENCE [LARGE SCALE GENOMIC DNA]</scope>
    <source>
        <strain evidence="3">CGMCC 1.12470</strain>
    </source>
</reference>
<evidence type="ECO:0000256" key="1">
    <source>
        <dbReference type="SAM" id="MobiDB-lite"/>
    </source>
</evidence>
<comment type="caution">
    <text evidence="2">The sequence shown here is derived from an EMBL/GenBank/DDBJ whole genome shotgun (WGS) entry which is preliminary data.</text>
</comment>